<feature type="region of interest" description="Disordered" evidence="2">
    <location>
        <begin position="116"/>
        <end position="143"/>
    </location>
</feature>
<feature type="compositionally biased region" description="Basic residues" evidence="2">
    <location>
        <begin position="308"/>
        <end position="319"/>
    </location>
</feature>
<accession>A0ABQ8BE03</accession>
<evidence type="ECO:0000313" key="3">
    <source>
        <dbReference type="EMBL" id="KAH0902466.1"/>
    </source>
</evidence>
<feature type="coiled-coil region" evidence="1">
    <location>
        <begin position="555"/>
        <end position="589"/>
    </location>
</feature>
<protein>
    <submittedName>
        <fullName evidence="3">Uncharacterized protein</fullName>
    </submittedName>
</protein>
<keyword evidence="1" id="KW-0175">Coiled coil</keyword>
<sequence>MKHIKRHQFSSTRTFLAFQNLSNGTWMVEETRPGFRSERKIDELAISQANYSDIRAQAYLIGLHSPSPTRDERVADSPLDDFDLIHRDALRDLDNMTLSQRLLVADAHKMIRDERADRVEVGSSDVGGSGSEASSQASRSLRRASREIPFDQIDCRPTIYHPGGIFEELGPLPSELLRDPRAQSWGNAIAAHSHLRWPDRSREWIRRQEARIARADWESRLPVVLGPRKSRLSLFTRKQQKILDEARKMDGVPDLSALLKGKLQLLSKKSITADVQGATSSDAGRASKEGAPGLVDKDVGAEPPASSPKKKKKSKKARRKATEELPLEEIASLDETSEGLEARKGERGRKRPYEGATSSIDRGDAPAVGREGVTRGSVESDRSEAAPEDRPRKRRKRKPRPSDAETGLVEVVAGEDVSLETPPEEREVSARGSDPVTGERSIPDPSARKGSRSEGSTARRTKIEFPDRVEFSYNETTPLILNPLRCAELTRQIRGGTKEMPQLDDLYFRNEYIDAASSRARSDGSMNFLVEKYDSALKQTMIQLRSSEKLAQTRLKVIERVRAEHKKANEKAAEEKEILRVKFEELEGKLKSSSAARKELDGFEIGDTLVREGETKNVGVEDPVLVSDSSSEGREDGEEDNDGIEEASLPRPAEEETIYEAGDRCSSTSRCRLSCFYSYSGGGPNCCRYQGS</sequence>
<dbReference type="EMBL" id="JAGKQM010000011">
    <property type="protein sequence ID" value="KAH0902466.1"/>
    <property type="molecule type" value="Genomic_DNA"/>
</dbReference>
<feature type="compositionally biased region" description="Acidic residues" evidence="2">
    <location>
        <begin position="635"/>
        <end position="645"/>
    </location>
</feature>
<feature type="region of interest" description="Disordered" evidence="2">
    <location>
        <begin position="277"/>
        <end position="461"/>
    </location>
</feature>
<organism evidence="3 4">
    <name type="scientific">Brassica napus</name>
    <name type="common">Rape</name>
    <dbReference type="NCBI Taxonomy" id="3708"/>
    <lineage>
        <taxon>Eukaryota</taxon>
        <taxon>Viridiplantae</taxon>
        <taxon>Streptophyta</taxon>
        <taxon>Embryophyta</taxon>
        <taxon>Tracheophyta</taxon>
        <taxon>Spermatophyta</taxon>
        <taxon>Magnoliopsida</taxon>
        <taxon>eudicotyledons</taxon>
        <taxon>Gunneridae</taxon>
        <taxon>Pentapetalae</taxon>
        <taxon>rosids</taxon>
        <taxon>malvids</taxon>
        <taxon>Brassicales</taxon>
        <taxon>Brassicaceae</taxon>
        <taxon>Brassiceae</taxon>
        <taxon>Brassica</taxon>
    </lineage>
</organism>
<comment type="caution">
    <text evidence="3">The sequence shown here is derived from an EMBL/GenBank/DDBJ whole genome shotgun (WGS) entry which is preliminary data.</text>
</comment>
<evidence type="ECO:0000313" key="4">
    <source>
        <dbReference type="Proteomes" id="UP000824890"/>
    </source>
</evidence>
<evidence type="ECO:0000256" key="1">
    <source>
        <dbReference type="SAM" id="Coils"/>
    </source>
</evidence>
<feature type="compositionally biased region" description="Acidic residues" evidence="2">
    <location>
        <begin position="325"/>
        <end position="338"/>
    </location>
</feature>
<reference evidence="3 4" key="1">
    <citation type="submission" date="2021-05" db="EMBL/GenBank/DDBJ databases">
        <title>Genome Assembly of Synthetic Allotetraploid Brassica napus Reveals Homoeologous Exchanges between Subgenomes.</title>
        <authorList>
            <person name="Davis J.T."/>
        </authorList>
    </citation>
    <scope>NUCLEOTIDE SEQUENCE [LARGE SCALE GENOMIC DNA]</scope>
    <source>
        <strain evidence="4">cv. Da-Ae</strain>
        <tissue evidence="3">Seedling</tissue>
    </source>
</reference>
<evidence type="ECO:0000256" key="2">
    <source>
        <dbReference type="SAM" id="MobiDB-lite"/>
    </source>
</evidence>
<dbReference type="Proteomes" id="UP000824890">
    <property type="component" value="Unassembled WGS sequence"/>
</dbReference>
<gene>
    <name evidence="3" type="ORF">HID58_041969</name>
</gene>
<keyword evidence="4" id="KW-1185">Reference proteome</keyword>
<name>A0ABQ8BE03_BRANA</name>
<feature type="compositionally biased region" description="Basic and acidic residues" evidence="2">
    <location>
        <begin position="378"/>
        <end position="391"/>
    </location>
</feature>
<proteinExistence type="predicted"/>
<feature type="region of interest" description="Disordered" evidence="2">
    <location>
        <begin position="614"/>
        <end position="666"/>
    </location>
</feature>